<name>A0A8H6S6K1_9AGAR</name>
<evidence type="ECO:0000313" key="2">
    <source>
        <dbReference type="Proteomes" id="UP000636479"/>
    </source>
</evidence>
<dbReference type="EMBL" id="JACAZF010000012">
    <property type="protein sequence ID" value="KAF7292240.1"/>
    <property type="molecule type" value="Genomic_DNA"/>
</dbReference>
<evidence type="ECO:0000313" key="1">
    <source>
        <dbReference type="EMBL" id="KAF7292240.1"/>
    </source>
</evidence>
<dbReference type="AlphaFoldDB" id="A0A8H6S6K1"/>
<dbReference type="Proteomes" id="UP000636479">
    <property type="component" value="Unassembled WGS sequence"/>
</dbReference>
<gene>
    <name evidence="1" type="ORF">MIND_01251400</name>
</gene>
<proteinExistence type="predicted"/>
<dbReference type="RefSeq" id="XP_037214967.1">
    <property type="nucleotide sequence ID" value="XM_037368999.1"/>
</dbReference>
<protein>
    <submittedName>
        <fullName evidence="1">Uncharacterized protein</fullName>
    </submittedName>
</protein>
<reference evidence="1" key="1">
    <citation type="submission" date="2020-05" db="EMBL/GenBank/DDBJ databases">
        <title>Mycena genomes resolve the evolution of fungal bioluminescence.</title>
        <authorList>
            <person name="Tsai I.J."/>
        </authorList>
    </citation>
    <scope>NUCLEOTIDE SEQUENCE</scope>
    <source>
        <strain evidence="1">171206Taipei</strain>
    </source>
</reference>
<comment type="caution">
    <text evidence="1">The sequence shown here is derived from an EMBL/GenBank/DDBJ whole genome shotgun (WGS) entry which is preliminary data.</text>
</comment>
<organism evidence="1 2">
    <name type="scientific">Mycena indigotica</name>
    <dbReference type="NCBI Taxonomy" id="2126181"/>
    <lineage>
        <taxon>Eukaryota</taxon>
        <taxon>Fungi</taxon>
        <taxon>Dikarya</taxon>
        <taxon>Basidiomycota</taxon>
        <taxon>Agaricomycotina</taxon>
        <taxon>Agaricomycetes</taxon>
        <taxon>Agaricomycetidae</taxon>
        <taxon>Agaricales</taxon>
        <taxon>Marasmiineae</taxon>
        <taxon>Mycenaceae</taxon>
        <taxon>Mycena</taxon>
    </lineage>
</organism>
<keyword evidence="2" id="KW-1185">Reference proteome</keyword>
<sequence>MPSLEYLVVHAPFDGVENIITRSKLTALRGLGVSPASNELASVLDIAATQPRLAHLDVKSLNAARDPGCLPFIRALALSSPPTTGDRCLRLETLSLDIGIPTQTQSNAIVALLKSRTKTAVSRATGPAVVSPLAGADVGPLGRATVTVALRAVKRRGIALWLLDIAKSSGDGRAVVREQGMKLE</sequence>
<dbReference type="GeneID" id="59351515"/>
<accession>A0A8H6S6K1</accession>